<evidence type="ECO:0000313" key="2">
    <source>
        <dbReference type="EMBL" id="KAG2387933.1"/>
    </source>
</evidence>
<dbReference type="AlphaFoldDB" id="A0AA88GX13"/>
<feature type="region of interest" description="Disordered" evidence="1">
    <location>
        <begin position="417"/>
        <end position="445"/>
    </location>
</feature>
<comment type="caution">
    <text evidence="2">The sequence shown here is derived from an EMBL/GenBank/DDBJ whole genome shotgun (WGS) entry which is preliminary data.</text>
</comment>
<feature type="compositionally biased region" description="Basic and acidic residues" evidence="1">
    <location>
        <begin position="86"/>
        <end position="166"/>
    </location>
</feature>
<organism evidence="2 3">
    <name type="scientific">Naegleria lovaniensis</name>
    <name type="common">Amoeba</name>
    <dbReference type="NCBI Taxonomy" id="51637"/>
    <lineage>
        <taxon>Eukaryota</taxon>
        <taxon>Discoba</taxon>
        <taxon>Heterolobosea</taxon>
        <taxon>Tetramitia</taxon>
        <taxon>Eutetramitia</taxon>
        <taxon>Vahlkampfiidae</taxon>
        <taxon>Naegleria</taxon>
    </lineage>
</organism>
<feature type="compositionally biased region" description="Basic and acidic residues" evidence="1">
    <location>
        <begin position="178"/>
        <end position="194"/>
    </location>
</feature>
<evidence type="ECO:0000313" key="3">
    <source>
        <dbReference type="Proteomes" id="UP000816034"/>
    </source>
</evidence>
<feature type="compositionally biased region" description="Polar residues" evidence="1">
    <location>
        <begin position="321"/>
        <end position="333"/>
    </location>
</feature>
<feature type="region of interest" description="Disordered" evidence="1">
    <location>
        <begin position="40"/>
        <end position="395"/>
    </location>
</feature>
<feature type="compositionally biased region" description="Basic and acidic residues" evidence="1">
    <location>
        <begin position="206"/>
        <end position="284"/>
    </location>
</feature>
<feature type="compositionally biased region" description="Basic and acidic residues" evidence="1">
    <location>
        <begin position="45"/>
        <end position="74"/>
    </location>
</feature>
<feature type="compositionally biased region" description="Acidic residues" evidence="1">
    <location>
        <begin position="354"/>
        <end position="364"/>
    </location>
</feature>
<accession>A0AA88GX13</accession>
<dbReference type="GeneID" id="68093239"/>
<dbReference type="Proteomes" id="UP000816034">
    <property type="component" value="Unassembled WGS sequence"/>
</dbReference>
<dbReference type="EMBL" id="PYSW02000011">
    <property type="protein sequence ID" value="KAG2387933.1"/>
    <property type="molecule type" value="Genomic_DNA"/>
</dbReference>
<protein>
    <submittedName>
        <fullName evidence="2">Uncharacterized protein</fullName>
    </submittedName>
</protein>
<feature type="compositionally biased region" description="Basic and acidic residues" evidence="1">
    <location>
        <begin position="379"/>
        <end position="395"/>
    </location>
</feature>
<dbReference type="RefSeq" id="XP_044551925.1">
    <property type="nucleotide sequence ID" value="XM_044697838.1"/>
</dbReference>
<reference evidence="2 3" key="1">
    <citation type="journal article" date="2018" name="BMC Genomics">
        <title>The genome of Naegleria lovaniensis, the basis for a comparative approach to unravel pathogenicity factors of the human pathogenic amoeba N. fowleri.</title>
        <authorList>
            <person name="Liechti N."/>
            <person name="Schurch N."/>
            <person name="Bruggmann R."/>
            <person name="Wittwer M."/>
        </authorList>
    </citation>
    <scope>NUCLEOTIDE SEQUENCE [LARGE SCALE GENOMIC DNA]</scope>
    <source>
        <strain evidence="2 3">ATCC 30569</strain>
    </source>
</reference>
<evidence type="ECO:0000256" key="1">
    <source>
        <dbReference type="SAM" id="MobiDB-lite"/>
    </source>
</evidence>
<sequence length="496" mass="58031">MFRFSSFNLLKYNGRWSSSALAVRKSSSLWMSGGLNKFSISGGENQERLKSFSSSSDKEPSSKRKENDRWDRSKNIAGSKSAPSSSDKKPSSFREDRFERKPSFNRERGDDFRGRERFEKKPSSFNREERSMNDRKPFRREDSKFEPSFDRKPERRSSFRDSRRDDWGEEFSSRRGSRTFEDAKPSSRFEEKPAFGRRASFSGGESVKDSSKSRSRFDEDRFERRPFSDRKPSFITGSREDRFERKPSFNREERFREDRNEFRGRDRFDRSRTPSKPRFEDDSFKGGVRSGKNERFNSSRDFDAPKKRTFGEESRMESRSPRGSMTENKQPPSRSKDVTKELSSSKSKRRAVIEDDVDDWEDFQDLTPSKKTSSKKKAEKVEEPAKVPERNPREIERRAMMANTGKHAASAGVAHVLSQSRGGQSNTKATNQSLPNVTFISNPSQRNYDMDQAYDFYDNGLNENGDEYLDEFDNDDYYFGNMREWELENILSQLKK</sequence>
<name>A0AA88GX13_NAELO</name>
<proteinExistence type="predicted"/>
<keyword evidence="3" id="KW-1185">Reference proteome</keyword>
<feature type="compositionally biased region" description="Basic and acidic residues" evidence="1">
    <location>
        <begin position="291"/>
        <end position="320"/>
    </location>
</feature>
<gene>
    <name evidence="2" type="ORF">C9374_000783</name>
</gene>